<proteinExistence type="predicted"/>
<accession>A0A8R1UJV3</accession>
<sequence>MGTCALFCIRQLSRGGQELARLFRAIVLVTTMFDLGGWAITQGSAAMLIAIDMADDERFCYETAARIAVNFGVAVKFIVCYSTRCFNKHFGSDLKRDQFQFNSIQFNFYSVACMVSR</sequence>
<dbReference type="AlphaFoldDB" id="A0A2A6CQ91"/>
<evidence type="ECO:0000313" key="1">
    <source>
        <dbReference type="EnsemblMetazoa" id="PPA28485.1"/>
    </source>
</evidence>
<accession>A0A2A6CQ91</accession>
<protein>
    <submittedName>
        <fullName evidence="1">Uncharacterized protein</fullName>
    </submittedName>
</protein>
<gene>
    <name evidence="1" type="primary">WBGene00118039</name>
</gene>
<reference evidence="2" key="1">
    <citation type="journal article" date="2008" name="Nat. Genet.">
        <title>The Pristionchus pacificus genome provides a unique perspective on nematode lifestyle and parasitism.</title>
        <authorList>
            <person name="Dieterich C."/>
            <person name="Clifton S.W."/>
            <person name="Schuster L.N."/>
            <person name="Chinwalla A."/>
            <person name="Delehaunty K."/>
            <person name="Dinkelacker I."/>
            <person name="Fulton L."/>
            <person name="Fulton R."/>
            <person name="Godfrey J."/>
            <person name="Minx P."/>
            <person name="Mitreva M."/>
            <person name="Roeseler W."/>
            <person name="Tian H."/>
            <person name="Witte H."/>
            <person name="Yang S.P."/>
            <person name="Wilson R.K."/>
            <person name="Sommer R.J."/>
        </authorList>
    </citation>
    <scope>NUCLEOTIDE SEQUENCE [LARGE SCALE GENOMIC DNA]</scope>
    <source>
        <strain evidence="2">PS312</strain>
    </source>
</reference>
<dbReference type="OrthoDB" id="5820127at2759"/>
<evidence type="ECO:0000313" key="2">
    <source>
        <dbReference type="Proteomes" id="UP000005239"/>
    </source>
</evidence>
<dbReference type="Proteomes" id="UP000005239">
    <property type="component" value="Unassembled WGS sequence"/>
</dbReference>
<reference evidence="1" key="2">
    <citation type="submission" date="2022-06" db="UniProtKB">
        <authorList>
            <consortium name="EnsemblMetazoa"/>
        </authorList>
    </citation>
    <scope>IDENTIFICATION</scope>
    <source>
        <strain evidence="1">PS312</strain>
    </source>
</reference>
<organism evidence="1 2">
    <name type="scientific">Pristionchus pacificus</name>
    <name type="common">Parasitic nematode worm</name>
    <dbReference type="NCBI Taxonomy" id="54126"/>
    <lineage>
        <taxon>Eukaryota</taxon>
        <taxon>Metazoa</taxon>
        <taxon>Ecdysozoa</taxon>
        <taxon>Nematoda</taxon>
        <taxon>Chromadorea</taxon>
        <taxon>Rhabditida</taxon>
        <taxon>Rhabditina</taxon>
        <taxon>Diplogasteromorpha</taxon>
        <taxon>Diplogasteroidea</taxon>
        <taxon>Neodiplogasteridae</taxon>
        <taxon>Pristionchus</taxon>
    </lineage>
</organism>
<keyword evidence="2" id="KW-1185">Reference proteome</keyword>
<dbReference type="EnsemblMetazoa" id="PPA28485.1">
    <property type="protein sequence ID" value="PPA28485.1"/>
    <property type="gene ID" value="WBGene00118039"/>
</dbReference>
<name>A0A2A6CQ91_PRIPA</name>